<dbReference type="AlphaFoldDB" id="A0A4Y1Z628"/>
<comment type="caution">
    <text evidence="1">The sequence shown here is derived from an EMBL/GenBank/DDBJ whole genome shotgun (WGS) entry which is preliminary data.</text>
</comment>
<dbReference type="EMBL" id="BEXB01000001">
    <property type="protein sequence ID" value="GAY74454.1"/>
    <property type="molecule type" value="Genomic_DNA"/>
</dbReference>
<dbReference type="Proteomes" id="UP000319716">
    <property type="component" value="Unassembled WGS sequence"/>
</dbReference>
<gene>
    <name evidence="1" type="ORF">NBRC111894_8</name>
</gene>
<evidence type="ECO:0000313" key="2">
    <source>
        <dbReference type="Proteomes" id="UP000319716"/>
    </source>
</evidence>
<accession>A0A4Y1Z628</accession>
<name>A0A4Y1Z628_9BACL</name>
<protein>
    <submittedName>
        <fullName evidence="1">Uncharacterized protein</fullName>
    </submittedName>
</protein>
<reference evidence="1 2" key="1">
    <citation type="submission" date="2017-11" db="EMBL/GenBank/DDBJ databases">
        <title>Draft Genome Sequence of Sporolactobacillus inulinus NBRC 111894 Isolated from Koso, a Japanese Sugar-Vegetable Fermented Beverage.</title>
        <authorList>
            <person name="Chiou T.Y."/>
            <person name="Oshima K."/>
            <person name="Suda W."/>
            <person name="Hattori M."/>
            <person name="Takahashi T."/>
        </authorList>
    </citation>
    <scope>NUCLEOTIDE SEQUENCE [LARGE SCALE GENOMIC DNA]</scope>
    <source>
        <strain evidence="1 2">NBRC111894</strain>
    </source>
</reference>
<organism evidence="1 2">
    <name type="scientific">Sporolactobacillus inulinus</name>
    <dbReference type="NCBI Taxonomy" id="2078"/>
    <lineage>
        <taxon>Bacteria</taxon>
        <taxon>Bacillati</taxon>
        <taxon>Bacillota</taxon>
        <taxon>Bacilli</taxon>
        <taxon>Bacillales</taxon>
        <taxon>Sporolactobacillaceae</taxon>
        <taxon>Sporolactobacillus</taxon>
    </lineage>
</organism>
<sequence>MFGSFEKTDAFMSSYYDFQHHLALLKLNYPFKATVEKLPVTDSDIHESATGTEAWKNSWPRARSI</sequence>
<proteinExistence type="predicted"/>
<evidence type="ECO:0000313" key="1">
    <source>
        <dbReference type="EMBL" id="GAY74454.1"/>
    </source>
</evidence>